<dbReference type="EMBL" id="RCMK01000091">
    <property type="protein sequence ID" value="KAG2949394.1"/>
    <property type="molecule type" value="Genomic_DNA"/>
</dbReference>
<comment type="caution">
    <text evidence="4">The sequence shown here is derived from an EMBL/GenBank/DDBJ whole genome shotgun (WGS) entry which is preliminary data.</text>
</comment>
<accession>A0A8T1IL92</accession>
<dbReference type="Proteomes" id="UP000774804">
    <property type="component" value="Unassembled WGS sequence"/>
</dbReference>
<evidence type="ECO:0000313" key="1">
    <source>
        <dbReference type="EMBL" id="KAG2938726.1"/>
    </source>
</evidence>
<reference evidence="4" key="1">
    <citation type="submission" date="2018-05" db="EMBL/GenBank/DDBJ databases">
        <title>Effector identification in a new, highly contiguous assembly of the strawberry crown rot pathogen Phytophthora cactorum.</title>
        <authorList>
            <person name="Armitage A.D."/>
            <person name="Nellist C.F."/>
            <person name="Bates H."/>
            <person name="Vickerstaff R.J."/>
            <person name="Harrison R.J."/>
        </authorList>
    </citation>
    <scope>NUCLEOTIDE SEQUENCE</scope>
    <source>
        <strain evidence="1">4032</strain>
        <strain evidence="2">4040</strain>
        <strain evidence="3">P415</strain>
        <strain evidence="4">P421</strain>
    </source>
</reference>
<dbReference type="EMBL" id="RCML01000046">
    <property type="protein sequence ID" value="KAG2995655.1"/>
    <property type="molecule type" value="Genomic_DNA"/>
</dbReference>
<dbReference type="EMBL" id="RCMV01000074">
    <property type="protein sequence ID" value="KAG3225790.1"/>
    <property type="molecule type" value="Genomic_DNA"/>
</dbReference>
<evidence type="ECO:0000313" key="3">
    <source>
        <dbReference type="EMBL" id="KAG2995655.1"/>
    </source>
</evidence>
<dbReference type="EMBL" id="RCMI01000061">
    <property type="protein sequence ID" value="KAG2938726.1"/>
    <property type="molecule type" value="Genomic_DNA"/>
</dbReference>
<evidence type="ECO:0000313" key="2">
    <source>
        <dbReference type="EMBL" id="KAG2949394.1"/>
    </source>
</evidence>
<dbReference type="Proteomes" id="UP000760860">
    <property type="component" value="Unassembled WGS sequence"/>
</dbReference>
<dbReference type="Proteomes" id="UP000697107">
    <property type="component" value="Unassembled WGS sequence"/>
</dbReference>
<gene>
    <name evidence="1" type="ORF">PC115_g3576</name>
    <name evidence="2" type="ORF">PC117_g5236</name>
    <name evidence="3" type="ORF">PC118_g2851</name>
    <name evidence="4" type="ORF">PC129_g3582</name>
</gene>
<evidence type="ECO:0000313" key="4">
    <source>
        <dbReference type="EMBL" id="KAG3225790.1"/>
    </source>
</evidence>
<name>A0A8T1IL92_9STRA</name>
<dbReference type="AlphaFoldDB" id="A0A8T1IL92"/>
<sequence>MVRFSDVLSPKAAIVSRWKWERRGSGGKGDHSRHVRECGHQGTASRMFGFSGVLSTKLALVLLVVRLAVVAEEVATAATFGNVAAQAISAGQNAR</sequence>
<protein>
    <submittedName>
        <fullName evidence="4">Uncharacterized protein</fullName>
    </submittedName>
</protein>
<dbReference type="Proteomes" id="UP000736787">
    <property type="component" value="Unassembled WGS sequence"/>
</dbReference>
<proteinExistence type="predicted"/>
<organism evidence="4 5">
    <name type="scientific">Phytophthora cactorum</name>
    <dbReference type="NCBI Taxonomy" id="29920"/>
    <lineage>
        <taxon>Eukaryota</taxon>
        <taxon>Sar</taxon>
        <taxon>Stramenopiles</taxon>
        <taxon>Oomycota</taxon>
        <taxon>Peronosporomycetes</taxon>
        <taxon>Peronosporales</taxon>
        <taxon>Peronosporaceae</taxon>
        <taxon>Phytophthora</taxon>
    </lineage>
</organism>
<evidence type="ECO:0000313" key="5">
    <source>
        <dbReference type="Proteomes" id="UP000760860"/>
    </source>
</evidence>